<organism evidence="9 10">
    <name type="scientific">Drosophila busckii</name>
    <name type="common">Fruit fly</name>
    <dbReference type="NCBI Taxonomy" id="30019"/>
    <lineage>
        <taxon>Eukaryota</taxon>
        <taxon>Metazoa</taxon>
        <taxon>Ecdysozoa</taxon>
        <taxon>Arthropoda</taxon>
        <taxon>Hexapoda</taxon>
        <taxon>Insecta</taxon>
        <taxon>Pterygota</taxon>
        <taxon>Neoptera</taxon>
        <taxon>Endopterygota</taxon>
        <taxon>Diptera</taxon>
        <taxon>Brachycera</taxon>
        <taxon>Muscomorpha</taxon>
        <taxon>Ephydroidea</taxon>
        <taxon>Drosophilidae</taxon>
        <taxon>Drosophila</taxon>
    </lineage>
</organism>
<dbReference type="CDD" id="cd13905">
    <property type="entry name" value="CuRO_3_tcLLC2_insect_like"/>
    <property type="match status" value="1"/>
</dbReference>
<feature type="signal peptide" evidence="5">
    <location>
        <begin position="1"/>
        <end position="22"/>
    </location>
</feature>
<keyword evidence="5" id="KW-0732">Signal</keyword>
<evidence type="ECO:0000259" key="8">
    <source>
        <dbReference type="Pfam" id="PF07732"/>
    </source>
</evidence>
<feature type="domain" description="Plastocyanin-like" evidence="6">
    <location>
        <begin position="266"/>
        <end position="390"/>
    </location>
</feature>
<dbReference type="GO" id="GO:0005507">
    <property type="term" value="F:copper ion binding"/>
    <property type="evidence" value="ECO:0007669"/>
    <property type="project" value="InterPro"/>
</dbReference>
<dbReference type="SMR" id="A0A0M4EUB8"/>
<gene>
    <name evidence="9" type="ORF">Dbus_chrXg1182</name>
</gene>
<keyword evidence="3" id="KW-0560">Oxidoreductase</keyword>
<dbReference type="STRING" id="30019.A0A0M4EUB8"/>
<evidence type="ECO:0000256" key="5">
    <source>
        <dbReference type="SAM" id="SignalP"/>
    </source>
</evidence>
<feature type="chain" id="PRO_5005793896" evidence="5">
    <location>
        <begin position="23"/>
        <end position="641"/>
    </location>
</feature>
<dbReference type="InterPro" id="IPR001117">
    <property type="entry name" value="Cu-oxidase_2nd"/>
</dbReference>
<dbReference type="FunFam" id="2.60.40.420:FF:000045">
    <property type="entry name" value="Laccase 2"/>
    <property type="match status" value="1"/>
</dbReference>
<dbReference type="PANTHER" id="PTHR11709:SF394">
    <property type="entry name" value="FI03373P-RELATED"/>
    <property type="match status" value="1"/>
</dbReference>
<evidence type="ECO:0000259" key="6">
    <source>
        <dbReference type="Pfam" id="PF00394"/>
    </source>
</evidence>
<dbReference type="InterPro" id="IPR008972">
    <property type="entry name" value="Cupredoxin"/>
</dbReference>
<evidence type="ECO:0000313" key="9">
    <source>
        <dbReference type="EMBL" id="ALC49326.1"/>
    </source>
</evidence>
<name>A0A0M4EUB8_DROBS</name>
<accession>A0A0M4EUB8</accession>
<dbReference type="Gene3D" id="2.60.40.420">
    <property type="entry name" value="Cupredoxins - blue copper proteins"/>
    <property type="match status" value="3"/>
</dbReference>
<reference evidence="9 10" key="1">
    <citation type="submission" date="2015-08" db="EMBL/GenBank/DDBJ databases">
        <title>Ancestral chromatin configuration constrains chromatin evolution on differentiating sex chromosomes in Drosophila.</title>
        <authorList>
            <person name="Zhou Q."/>
            <person name="Bachtrog D."/>
        </authorList>
    </citation>
    <scope>NUCLEOTIDE SEQUENCE [LARGE SCALE GENOMIC DNA]</scope>
    <source>
        <tissue evidence="9">Whole larvae</tissue>
    </source>
</reference>
<dbReference type="SUPFAM" id="SSF49503">
    <property type="entry name" value="Cupredoxins"/>
    <property type="match status" value="3"/>
</dbReference>
<evidence type="ECO:0000256" key="1">
    <source>
        <dbReference type="ARBA" id="ARBA00010609"/>
    </source>
</evidence>
<keyword evidence="4" id="KW-0186">Copper</keyword>
<dbReference type="InterPro" id="IPR045087">
    <property type="entry name" value="Cu-oxidase_fam"/>
</dbReference>
<feature type="domain" description="Plastocyanin-like" evidence="8">
    <location>
        <begin position="126"/>
        <end position="236"/>
    </location>
</feature>
<comment type="similarity">
    <text evidence="1">Belongs to the multicopper oxidase family.</text>
</comment>
<dbReference type="PROSITE" id="PS00080">
    <property type="entry name" value="MULTICOPPER_OXIDASE2"/>
    <property type="match status" value="1"/>
</dbReference>
<dbReference type="InterPro" id="IPR002355">
    <property type="entry name" value="Cu_oxidase_Cu_BS"/>
</dbReference>
<dbReference type="PANTHER" id="PTHR11709">
    <property type="entry name" value="MULTI-COPPER OXIDASE"/>
    <property type="match status" value="1"/>
</dbReference>
<dbReference type="Pfam" id="PF00394">
    <property type="entry name" value="Cu-oxidase"/>
    <property type="match status" value="1"/>
</dbReference>
<dbReference type="EMBL" id="CP012528">
    <property type="protein sequence ID" value="ALC49326.1"/>
    <property type="molecule type" value="Genomic_DNA"/>
</dbReference>
<evidence type="ECO:0000313" key="10">
    <source>
        <dbReference type="Proteomes" id="UP000494163"/>
    </source>
</evidence>
<dbReference type="GO" id="GO:0006826">
    <property type="term" value="P:iron ion transport"/>
    <property type="evidence" value="ECO:0007669"/>
    <property type="project" value="TreeGrafter"/>
</dbReference>
<dbReference type="OMA" id="WHSHTEH"/>
<evidence type="ECO:0000256" key="3">
    <source>
        <dbReference type="ARBA" id="ARBA00023002"/>
    </source>
</evidence>
<keyword evidence="2" id="KW-0479">Metal-binding</keyword>
<dbReference type="GO" id="GO:0005886">
    <property type="term" value="C:plasma membrane"/>
    <property type="evidence" value="ECO:0007669"/>
    <property type="project" value="TreeGrafter"/>
</dbReference>
<feature type="domain" description="Plastocyanin-like" evidence="7">
    <location>
        <begin position="495"/>
        <end position="622"/>
    </location>
</feature>
<dbReference type="Proteomes" id="UP000494163">
    <property type="component" value="Chromosome X"/>
</dbReference>
<evidence type="ECO:0000256" key="2">
    <source>
        <dbReference type="ARBA" id="ARBA00022723"/>
    </source>
</evidence>
<dbReference type="GO" id="GO:0016491">
    <property type="term" value="F:oxidoreductase activity"/>
    <property type="evidence" value="ECO:0007669"/>
    <property type="project" value="UniProtKB-KW"/>
</dbReference>
<dbReference type="InterPro" id="IPR011706">
    <property type="entry name" value="Cu-oxidase_C"/>
</dbReference>
<keyword evidence="10" id="KW-1185">Reference proteome</keyword>
<evidence type="ECO:0000256" key="4">
    <source>
        <dbReference type="ARBA" id="ARBA00023008"/>
    </source>
</evidence>
<dbReference type="Pfam" id="PF07731">
    <property type="entry name" value="Cu-oxidase_2"/>
    <property type="match status" value="1"/>
</dbReference>
<dbReference type="Pfam" id="PF07732">
    <property type="entry name" value="Cu-oxidase_3"/>
    <property type="match status" value="1"/>
</dbReference>
<proteinExistence type="inferred from homology"/>
<dbReference type="CDD" id="cd13858">
    <property type="entry name" value="CuRO_1_tcLCC2_insect_like"/>
    <property type="match status" value="1"/>
</dbReference>
<dbReference type="OrthoDB" id="2121828at2759"/>
<dbReference type="AlphaFoldDB" id="A0A0M4EUB8"/>
<dbReference type="CDD" id="cd13884">
    <property type="entry name" value="CuRO_2_tcLCC_insect_like"/>
    <property type="match status" value="1"/>
</dbReference>
<protein>
    <submittedName>
        <fullName evidence="9">CG32557</fullName>
    </submittedName>
</protein>
<evidence type="ECO:0000259" key="7">
    <source>
        <dbReference type="Pfam" id="PF07731"/>
    </source>
</evidence>
<dbReference type="InterPro" id="IPR011707">
    <property type="entry name" value="Cu-oxidase-like_N"/>
</dbReference>
<sequence length="641" mass="72452">MQWKLLKALALLSSLIIVRINGIQDADGKRIESKFERVSQLYPQVTAQSSEAADWRFADKDQTHPCKRECQEQQPMTCYYYMVVHYDETMSATCKRYLQAKYRFKLNGKEYVDNFKVAEQEPLNDDCKYADGLETQVMVVNGKLPGQAIEVCYGDTIVADIINAMHETTTIHWHGIHQRKTPHMDGVPHVTQYPIEAGQAFRYRFEVDHGGTNWWHSHTEHQRAFGLAGALIVRQSLKLNPHAHLYDFDSSAHVIMIQDWVHNFDESIAENILINGRGRNMKKNSKTRPTLYAAFNVIRGGRYRFRVIFNGVSNCPISLSIDNHDLVVISSDGNDIEPVEVQKIMFHGAERYDFVLHANQDVANYWLRIKGYSFCAKNELHQEAVLHYQDADPRALSTHTLSYAYDAPGVMLNELGDDAGGSSEQSISLISLNSKLVEPALNPSVTFYTSMNAVEMRGEGFRFQMDDITFSMPKMSLLQTRNLGIGQFFCNSSQQAALGFNCKSRHCKCSNVIHVPAKKNVEFVISSKSITPHPIHLHGYTFRVVGMGVLGEQRIGQIETIDKRTPLPRRNRGAPLKDSVQVPAFGYTIIRFNSDSPGYWMFHCHISPHSENGMAAVVRVGEDVEMKMCPVSNCGLCSSVA</sequence>